<evidence type="ECO:0000256" key="2">
    <source>
        <dbReference type="ARBA" id="ARBA00022670"/>
    </source>
</evidence>
<dbReference type="CDD" id="cd02248">
    <property type="entry name" value="Peptidase_C1A"/>
    <property type="match status" value="1"/>
</dbReference>
<evidence type="ECO:0000313" key="11">
    <source>
        <dbReference type="EMBL" id="PON36099.1"/>
    </source>
</evidence>
<feature type="chain" id="PRO_5018654584" evidence="8">
    <location>
        <begin position="21"/>
        <end position="356"/>
    </location>
</feature>
<comment type="similarity">
    <text evidence="1">Belongs to the peptidase C1 family.</text>
</comment>
<dbReference type="GO" id="GO:0008234">
    <property type="term" value="F:cysteine-type peptidase activity"/>
    <property type="evidence" value="ECO:0007669"/>
    <property type="project" value="UniProtKB-KW"/>
</dbReference>
<dbReference type="InterPro" id="IPR013201">
    <property type="entry name" value="Prot_inhib_I29"/>
</dbReference>
<reference evidence="12" key="1">
    <citation type="submission" date="2016-06" db="EMBL/GenBank/DDBJ databases">
        <title>Parallel loss of symbiosis genes in relatives of nitrogen-fixing non-legume Parasponia.</title>
        <authorList>
            <person name="Van Velzen R."/>
            <person name="Holmer R."/>
            <person name="Bu F."/>
            <person name="Rutten L."/>
            <person name="Van Zeijl A."/>
            <person name="Liu W."/>
            <person name="Santuari L."/>
            <person name="Cao Q."/>
            <person name="Sharma T."/>
            <person name="Shen D."/>
            <person name="Roswanjaya Y."/>
            <person name="Wardhani T."/>
            <person name="Kalhor M.S."/>
            <person name="Jansen J."/>
            <person name="Van den Hoogen J."/>
            <person name="Gungor B."/>
            <person name="Hartog M."/>
            <person name="Hontelez J."/>
            <person name="Verver J."/>
            <person name="Yang W.-C."/>
            <person name="Schijlen E."/>
            <person name="Repin R."/>
            <person name="Schilthuizen M."/>
            <person name="Schranz E."/>
            <person name="Heidstra R."/>
            <person name="Miyata K."/>
            <person name="Fedorova E."/>
            <person name="Kohlen W."/>
            <person name="Bisseling T."/>
            <person name="Smit S."/>
            <person name="Geurts R."/>
        </authorList>
    </citation>
    <scope>NUCLEOTIDE SEQUENCE [LARGE SCALE GENOMIC DNA]</scope>
    <source>
        <strain evidence="12">cv. RG33-2</strain>
    </source>
</reference>
<dbReference type="Proteomes" id="UP000237000">
    <property type="component" value="Unassembled WGS sequence"/>
</dbReference>
<evidence type="ECO:0000256" key="6">
    <source>
        <dbReference type="ARBA" id="ARBA00023157"/>
    </source>
</evidence>
<keyword evidence="5" id="KW-0788">Thiol protease</keyword>
<dbReference type="EMBL" id="JXTC01000849">
    <property type="protein sequence ID" value="PON36099.1"/>
    <property type="molecule type" value="Genomic_DNA"/>
</dbReference>
<dbReference type="AlphaFoldDB" id="A0A2P5AHS2"/>
<dbReference type="Gene3D" id="3.90.70.10">
    <property type="entry name" value="Cysteine proteinases"/>
    <property type="match status" value="1"/>
</dbReference>
<organism evidence="11 12">
    <name type="scientific">Trema orientale</name>
    <name type="common">Charcoal tree</name>
    <name type="synonym">Celtis orientalis</name>
    <dbReference type="NCBI Taxonomy" id="63057"/>
    <lineage>
        <taxon>Eukaryota</taxon>
        <taxon>Viridiplantae</taxon>
        <taxon>Streptophyta</taxon>
        <taxon>Embryophyta</taxon>
        <taxon>Tracheophyta</taxon>
        <taxon>Spermatophyta</taxon>
        <taxon>Magnoliopsida</taxon>
        <taxon>eudicotyledons</taxon>
        <taxon>Gunneridae</taxon>
        <taxon>Pentapetalae</taxon>
        <taxon>rosids</taxon>
        <taxon>fabids</taxon>
        <taxon>Rosales</taxon>
        <taxon>Cannabaceae</taxon>
        <taxon>Trema</taxon>
    </lineage>
</organism>
<dbReference type="InParanoid" id="A0A2P5AHS2"/>
<dbReference type="GO" id="GO:0006508">
    <property type="term" value="P:proteolysis"/>
    <property type="evidence" value="ECO:0007669"/>
    <property type="project" value="UniProtKB-KW"/>
</dbReference>
<dbReference type="PROSITE" id="PS00640">
    <property type="entry name" value="THIOL_PROTEASE_ASN"/>
    <property type="match status" value="1"/>
</dbReference>
<accession>A0A2P5AHS2</accession>
<dbReference type="OrthoDB" id="10253408at2759"/>
<dbReference type="InterPro" id="IPR013128">
    <property type="entry name" value="Peptidase_C1A"/>
</dbReference>
<keyword evidence="3 8" id="KW-0732">Signal</keyword>
<dbReference type="InterPro" id="IPR038765">
    <property type="entry name" value="Papain-like_cys_pep_sf"/>
</dbReference>
<keyword evidence="2 11" id="KW-0645">Protease</keyword>
<feature type="domain" description="Cathepsin propeptide inhibitor" evidence="10">
    <location>
        <begin position="32"/>
        <end position="89"/>
    </location>
</feature>
<keyword evidence="4" id="KW-0378">Hydrolase</keyword>
<evidence type="ECO:0000256" key="4">
    <source>
        <dbReference type="ARBA" id="ARBA00022801"/>
    </source>
</evidence>
<evidence type="ECO:0000313" key="12">
    <source>
        <dbReference type="Proteomes" id="UP000237000"/>
    </source>
</evidence>
<dbReference type="Pfam" id="PF00112">
    <property type="entry name" value="Peptidase_C1"/>
    <property type="match status" value="1"/>
</dbReference>
<protein>
    <submittedName>
        <fullName evidence="11">Cyseine protease</fullName>
    </submittedName>
</protein>
<gene>
    <name evidence="11" type="primary">TorCP14</name>
    <name evidence="11" type="ORF">TorRG33x02_350050</name>
</gene>
<dbReference type="SMART" id="SM00848">
    <property type="entry name" value="Inhibitor_I29"/>
    <property type="match status" value="1"/>
</dbReference>
<dbReference type="InterPro" id="IPR039417">
    <property type="entry name" value="Peptidase_C1A_papain-like"/>
</dbReference>
<keyword evidence="6" id="KW-1015">Disulfide bond</keyword>
<name>A0A2P5AHS2_TREOI</name>
<dbReference type="PANTHER" id="PTHR12411">
    <property type="entry name" value="CYSTEINE PROTEASE FAMILY C1-RELATED"/>
    <property type="match status" value="1"/>
</dbReference>
<dbReference type="SMART" id="SM00645">
    <property type="entry name" value="Pept_C1"/>
    <property type="match status" value="1"/>
</dbReference>
<proteinExistence type="inferred from homology"/>
<evidence type="ECO:0000256" key="1">
    <source>
        <dbReference type="ARBA" id="ARBA00008455"/>
    </source>
</evidence>
<evidence type="ECO:0000259" key="10">
    <source>
        <dbReference type="SMART" id="SM00848"/>
    </source>
</evidence>
<evidence type="ECO:0000256" key="8">
    <source>
        <dbReference type="SAM" id="SignalP"/>
    </source>
</evidence>
<dbReference type="FunFam" id="3.90.70.10:FF:000067">
    <property type="entry name" value="Senescence-specific cysteine protease"/>
    <property type="match status" value="1"/>
</dbReference>
<dbReference type="PRINTS" id="PR00705">
    <property type="entry name" value="PAPAIN"/>
</dbReference>
<comment type="caution">
    <text evidence="11">The sequence shown here is derived from an EMBL/GenBank/DDBJ whole genome shotgun (WGS) entry which is preliminary data.</text>
</comment>
<dbReference type="STRING" id="63057.A0A2P5AHS2"/>
<keyword evidence="7" id="KW-0325">Glycoprotein</keyword>
<evidence type="ECO:0000256" key="7">
    <source>
        <dbReference type="ARBA" id="ARBA00023180"/>
    </source>
</evidence>
<sequence>MDFAFLAFLILGTWASQAMSRTLHEAALIKTHEQWMSQHGRTYANNAEKEMRLEIFKNNLKYVHKFNKEGNRTYKLGVNPFTDLTNEEFLNHFTGLKMPIRSHSTSSAGEYNTFLYKNLTANDVPISVDWRNQGAVSNVKYQGSCASCWAFCSVAAVEGLIKIKTGKQLSLSEQQLLDCSYGNGNHGCSGGLIETAFEYIIQNKGLASETSYPYQDRDDLACQAGNKAVDPATKITGYERVPQGEEALLKAVSGQPVALGIESSWSFRMYRSGVFSGDDCGMTRPNHCITLVGYGTTEDGTKYWLAKNSWGSWWGENGYIRILRDVQSSGGVCGLAIHASYPTFTTTTSDEYCNSV</sequence>
<dbReference type="InterPro" id="IPR025661">
    <property type="entry name" value="Pept_asp_AS"/>
</dbReference>
<evidence type="ECO:0000259" key="9">
    <source>
        <dbReference type="SMART" id="SM00645"/>
    </source>
</evidence>
<keyword evidence="12" id="KW-1185">Reference proteome</keyword>
<evidence type="ECO:0000256" key="5">
    <source>
        <dbReference type="ARBA" id="ARBA00022807"/>
    </source>
</evidence>
<dbReference type="FunCoup" id="A0A2P5AHS2">
    <property type="interactions" value="123"/>
</dbReference>
<feature type="signal peptide" evidence="8">
    <location>
        <begin position="1"/>
        <end position="20"/>
    </location>
</feature>
<evidence type="ECO:0000256" key="3">
    <source>
        <dbReference type="ARBA" id="ARBA00022729"/>
    </source>
</evidence>
<feature type="domain" description="Peptidase C1A papain C-terminal" evidence="9">
    <location>
        <begin position="124"/>
        <end position="343"/>
    </location>
</feature>
<dbReference type="SUPFAM" id="SSF54001">
    <property type="entry name" value="Cysteine proteinases"/>
    <property type="match status" value="1"/>
</dbReference>
<dbReference type="Pfam" id="PF08246">
    <property type="entry name" value="Inhibitor_I29"/>
    <property type="match status" value="1"/>
</dbReference>
<dbReference type="InterPro" id="IPR000668">
    <property type="entry name" value="Peptidase_C1A_C"/>
</dbReference>